<keyword evidence="4 6" id="KW-1133">Transmembrane helix</keyword>
<comment type="subcellular location">
    <subcellularLocation>
        <location evidence="1">Cell membrane</location>
        <topology evidence="1">Multi-pass membrane protein</topology>
    </subcellularLocation>
</comment>
<dbReference type="EMBL" id="BAAAKW010000002">
    <property type="protein sequence ID" value="GAA1205667.1"/>
    <property type="molecule type" value="Genomic_DNA"/>
</dbReference>
<gene>
    <name evidence="8" type="ORF">GCM10009655_00870</name>
</gene>
<keyword evidence="9" id="KW-1185">Reference proteome</keyword>
<dbReference type="Proteomes" id="UP001500943">
    <property type="component" value="Unassembled WGS sequence"/>
</dbReference>
<name>A0ABP4FXM3_9MICO</name>
<proteinExistence type="predicted"/>
<sequence length="81" mass="9052">MVEFTGLNVAILLGIIAFYVVTIWAIIVTVRDSTVLPLMTALWVAALILFPGFGLLAWIVWRMLRKSSGLPGFTRATHRKH</sequence>
<keyword evidence="3 6" id="KW-0812">Transmembrane</keyword>
<keyword evidence="5 6" id="KW-0472">Membrane</keyword>
<evidence type="ECO:0000256" key="2">
    <source>
        <dbReference type="ARBA" id="ARBA00022475"/>
    </source>
</evidence>
<keyword evidence="2" id="KW-1003">Cell membrane</keyword>
<comment type="caution">
    <text evidence="8">The sequence shown here is derived from an EMBL/GenBank/DDBJ whole genome shotgun (WGS) entry which is preliminary data.</text>
</comment>
<dbReference type="Pfam" id="PF13396">
    <property type="entry name" value="PLDc_N"/>
    <property type="match status" value="1"/>
</dbReference>
<organism evidence="8 9">
    <name type="scientific">Rhodoglobus aureus</name>
    <dbReference type="NCBI Taxonomy" id="191497"/>
    <lineage>
        <taxon>Bacteria</taxon>
        <taxon>Bacillati</taxon>
        <taxon>Actinomycetota</taxon>
        <taxon>Actinomycetes</taxon>
        <taxon>Micrococcales</taxon>
        <taxon>Microbacteriaceae</taxon>
        <taxon>Rhodoglobus</taxon>
    </lineage>
</organism>
<protein>
    <recommendedName>
        <fullName evidence="7">Cardiolipin synthase N-terminal domain-containing protein</fullName>
    </recommendedName>
</protein>
<reference evidence="9" key="1">
    <citation type="journal article" date="2019" name="Int. J. Syst. Evol. Microbiol.">
        <title>The Global Catalogue of Microorganisms (GCM) 10K type strain sequencing project: providing services to taxonomists for standard genome sequencing and annotation.</title>
        <authorList>
            <consortium name="The Broad Institute Genomics Platform"/>
            <consortium name="The Broad Institute Genome Sequencing Center for Infectious Disease"/>
            <person name="Wu L."/>
            <person name="Ma J."/>
        </authorList>
    </citation>
    <scope>NUCLEOTIDE SEQUENCE [LARGE SCALE GENOMIC DNA]</scope>
    <source>
        <strain evidence="9">JCM 12762</strain>
    </source>
</reference>
<feature type="transmembrane region" description="Helical" evidence="6">
    <location>
        <begin position="40"/>
        <end position="61"/>
    </location>
</feature>
<evidence type="ECO:0000256" key="5">
    <source>
        <dbReference type="ARBA" id="ARBA00023136"/>
    </source>
</evidence>
<evidence type="ECO:0000256" key="3">
    <source>
        <dbReference type="ARBA" id="ARBA00022692"/>
    </source>
</evidence>
<evidence type="ECO:0000313" key="8">
    <source>
        <dbReference type="EMBL" id="GAA1205667.1"/>
    </source>
</evidence>
<evidence type="ECO:0000313" key="9">
    <source>
        <dbReference type="Proteomes" id="UP001500943"/>
    </source>
</evidence>
<feature type="transmembrane region" description="Helical" evidence="6">
    <location>
        <begin position="7"/>
        <end position="28"/>
    </location>
</feature>
<evidence type="ECO:0000256" key="4">
    <source>
        <dbReference type="ARBA" id="ARBA00022989"/>
    </source>
</evidence>
<accession>A0ABP4FXM3</accession>
<dbReference type="RefSeq" id="WP_343922193.1">
    <property type="nucleotide sequence ID" value="NZ_BAAAKW010000002.1"/>
</dbReference>
<dbReference type="InterPro" id="IPR027379">
    <property type="entry name" value="CLS_N"/>
</dbReference>
<feature type="domain" description="Cardiolipin synthase N-terminal" evidence="7">
    <location>
        <begin position="20"/>
        <end position="62"/>
    </location>
</feature>
<evidence type="ECO:0000256" key="6">
    <source>
        <dbReference type="SAM" id="Phobius"/>
    </source>
</evidence>
<evidence type="ECO:0000259" key="7">
    <source>
        <dbReference type="Pfam" id="PF13396"/>
    </source>
</evidence>
<evidence type="ECO:0000256" key="1">
    <source>
        <dbReference type="ARBA" id="ARBA00004651"/>
    </source>
</evidence>